<dbReference type="InterPro" id="IPR011057">
    <property type="entry name" value="Mss4-like_sf"/>
</dbReference>
<proteinExistence type="inferred from homology"/>
<dbReference type="SUPFAM" id="SSF51316">
    <property type="entry name" value="Mss4-like"/>
    <property type="match status" value="1"/>
</dbReference>
<dbReference type="Gene3D" id="3.90.1590.10">
    <property type="entry name" value="glutathione-dependent formaldehyde- activating enzyme (gfa)"/>
    <property type="match status" value="1"/>
</dbReference>
<name>A0ABR8SEL2_9BURK</name>
<evidence type="ECO:0000313" key="6">
    <source>
        <dbReference type="EMBL" id="MBD7961927.1"/>
    </source>
</evidence>
<keyword evidence="3" id="KW-0862">Zinc</keyword>
<dbReference type="PANTHER" id="PTHR33337">
    <property type="entry name" value="GFA DOMAIN-CONTAINING PROTEIN"/>
    <property type="match status" value="1"/>
</dbReference>
<comment type="similarity">
    <text evidence="1">Belongs to the Gfa family.</text>
</comment>
<evidence type="ECO:0000256" key="2">
    <source>
        <dbReference type="ARBA" id="ARBA00022723"/>
    </source>
</evidence>
<dbReference type="Proteomes" id="UP000634919">
    <property type="component" value="Unassembled WGS sequence"/>
</dbReference>
<dbReference type="PANTHER" id="PTHR33337:SF40">
    <property type="entry name" value="CENP-V_GFA DOMAIN-CONTAINING PROTEIN-RELATED"/>
    <property type="match status" value="1"/>
</dbReference>
<comment type="caution">
    <text evidence="6">The sequence shown here is derived from an EMBL/GenBank/DDBJ whole genome shotgun (WGS) entry which is preliminary data.</text>
</comment>
<evidence type="ECO:0000313" key="7">
    <source>
        <dbReference type="Proteomes" id="UP000634919"/>
    </source>
</evidence>
<sequence>MPKIYHGSCLCAKVRYELLTPPKAVTHCHCRQCQKSHGAAFSTYGAVPHSALRIVTGSADIHSYASSEFAVRQFCAHCGSSLFWSQPEGDWSDWVCIALGTLDTPFTPQKQKHTHISSKAPWDEFVPAASPKE</sequence>
<keyword evidence="2" id="KW-0479">Metal-binding</keyword>
<feature type="domain" description="CENP-V/GFA" evidence="5">
    <location>
        <begin position="5"/>
        <end position="123"/>
    </location>
</feature>
<keyword evidence="4" id="KW-0456">Lyase</keyword>
<evidence type="ECO:0000256" key="4">
    <source>
        <dbReference type="ARBA" id="ARBA00023239"/>
    </source>
</evidence>
<dbReference type="PROSITE" id="PS51891">
    <property type="entry name" value="CENP_V_GFA"/>
    <property type="match status" value="1"/>
</dbReference>
<protein>
    <submittedName>
        <fullName evidence="6">GFA family protein</fullName>
    </submittedName>
</protein>
<keyword evidence="7" id="KW-1185">Reference proteome</keyword>
<evidence type="ECO:0000256" key="3">
    <source>
        <dbReference type="ARBA" id="ARBA00022833"/>
    </source>
</evidence>
<dbReference type="EMBL" id="JACSQK010000008">
    <property type="protein sequence ID" value="MBD7961927.1"/>
    <property type="molecule type" value="Genomic_DNA"/>
</dbReference>
<reference evidence="6 7" key="1">
    <citation type="submission" date="2020-08" db="EMBL/GenBank/DDBJ databases">
        <title>A Genomic Blueprint of the Chicken Gut Microbiome.</title>
        <authorList>
            <person name="Gilroy R."/>
            <person name="Ravi A."/>
            <person name="Getino M."/>
            <person name="Pursley I."/>
            <person name="Horton D.L."/>
            <person name="Alikhan N.-F."/>
            <person name="Baker D."/>
            <person name="Gharbi K."/>
            <person name="Hall N."/>
            <person name="Watson M."/>
            <person name="Adriaenssens E.M."/>
            <person name="Foster-Nyarko E."/>
            <person name="Jarju S."/>
            <person name="Secka A."/>
            <person name="Antonio M."/>
            <person name="Oren A."/>
            <person name="Chaudhuri R."/>
            <person name="La Ragione R.M."/>
            <person name="Hildebrand F."/>
            <person name="Pallen M.J."/>
        </authorList>
    </citation>
    <scope>NUCLEOTIDE SEQUENCE [LARGE SCALE GENOMIC DNA]</scope>
    <source>
        <strain evidence="6 7">Sa2CVA6</strain>
    </source>
</reference>
<dbReference type="Pfam" id="PF04828">
    <property type="entry name" value="GFA"/>
    <property type="match status" value="1"/>
</dbReference>
<organism evidence="6 7">
    <name type="scientific">Comamonas avium</name>
    <dbReference type="NCBI Taxonomy" id="2762231"/>
    <lineage>
        <taxon>Bacteria</taxon>
        <taxon>Pseudomonadati</taxon>
        <taxon>Pseudomonadota</taxon>
        <taxon>Betaproteobacteria</taxon>
        <taxon>Burkholderiales</taxon>
        <taxon>Comamonadaceae</taxon>
        <taxon>Comamonas</taxon>
    </lineage>
</organism>
<dbReference type="InterPro" id="IPR006913">
    <property type="entry name" value="CENP-V/GFA"/>
</dbReference>
<accession>A0ABR8SEL2</accession>
<evidence type="ECO:0000259" key="5">
    <source>
        <dbReference type="PROSITE" id="PS51891"/>
    </source>
</evidence>
<evidence type="ECO:0000256" key="1">
    <source>
        <dbReference type="ARBA" id="ARBA00005495"/>
    </source>
</evidence>
<gene>
    <name evidence="6" type="ORF">H9646_15745</name>
</gene>